<reference evidence="1" key="1">
    <citation type="submission" date="2024-03" db="EMBL/GenBank/DDBJ databases">
        <title>WGS assembly of Saponaria officinalis var. Norfolk2.</title>
        <authorList>
            <person name="Jenkins J."/>
            <person name="Shu S."/>
            <person name="Grimwood J."/>
            <person name="Barry K."/>
            <person name="Goodstein D."/>
            <person name="Schmutz J."/>
            <person name="Leebens-Mack J."/>
            <person name="Osbourn A."/>
        </authorList>
    </citation>
    <scope>NUCLEOTIDE SEQUENCE [LARGE SCALE GENOMIC DNA]</scope>
    <source>
        <strain evidence="1">JIC</strain>
    </source>
</reference>
<sequence length="107" mass="12307">MVSWCSKSQPLDKQNKGLRLDLLILKKKKTTKIKSTIPSQKKASGKTNSCSIQNLYNVKNLKIWGKNILSTTITYPFQKLTINFSITIRFHQLFTPITCSESKIRFL</sequence>
<dbReference type="AlphaFoldDB" id="A0AAW1I0T7"/>
<proteinExistence type="predicted"/>
<evidence type="ECO:0000313" key="1">
    <source>
        <dbReference type="EMBL" id="KAK9682700.1"/>
    </source>
</evidence>
<keyword evidence="2" id="KW-1185">Reference proteome</keyword>
<dbReference type="Proteomes" id="UP001443914">
    <property type="component" value="Unassembled WGS sequence"/>
</dbReference>
<comment type="caution">
    <text evidence="1">The sequence shown here is derived from an EMBL/GenBank/DDBJ whole genome shotgun (WGS) entry which is preliminary data.</text>
</comment>
<protein>
    <submittedName>
        <fullName evidence="1">Uncharacterized protein</fullName>
    </submittedName>
</protein>
<organism evidence="1 2">
    <name type="scientific">Saponaria officinalis</name>
    <name type="common">Common soapwort</name>
    <name type="synonym">Lychnis saponaria</name>
    <dbReference type="NCBI Taxonomy" id="3572"/>
    <lineage>
        <taxon>Eukaryota</taxon>
        <taxon>Viridiplantae</taxon>
        <taxon>Streptophyta</taxon>
        <taxon>Embryophyta</taxon>
        <taxon>Tracheophyta</taxon>
        <taxon>Spermatophyta</taxon>
        <taxon>Magnoliopsida</taxon>
        <taxon>eudicotyledons</taxon>
        <taxon>Gunneridae</taxon>
        <taxon>Pentapetalae</taxon>
        <taxon>Caryophyllales</taxon>
        <taxon>Caryophyllaceae</taxon>
        <taxon>Caryophylleae</taxon>
        <taxon>Saponaria</taxon>
    </lineage>
</organism>
<name>A0AAW1I0T7_SAPOF</name>
<evidence type="ECO:0000313" key="2">
    <source>
        <dbReference type="Proteomes" id="UP001443914"/>
    </source>
</evidence>
<gene>
    <name evidence="1" type="ORF">RND81_10G090300</name>
</gene>
<dbReference type="EMBL" id="JBDFQZ010000010">
    <property type="protein sequence ID" value="KAK9682700.1"/>
    <property type="molecule type" value="Genomic_DNA"/>
</dbReference>
<accession>A0AAW1I0T7</accession>